<sequence length="188" mass="20527">MGRPDDACGGPLGAHNGGPDGSAQATNDREWTQELWSSVRCAGVLLVLLLLVDWGSGRLVLWRAALWLALAGLLFVVLYPARVSAGGNWLASRRLVREYRVRTDLLVSVRCLDGISQRLLLRDALGGRVEIDPEVLVRNPQLWFRLDEGARKAAADGSLLCGATALRRISRRVDQETARAVFKASGLE</sequence>
<gene>
    <name evidence="3" type="ORF">AB5J52_40770</name>
</gene>
<evidence type="ECO:0008006" key="4">
    <source>
        <dbReference type="Google" id="ProtNLM"/>
    </source>
</evidence>
<accession>A0AB39R507</accession>
<keyword evidence="2" id="KW-0472">Membrane</keyword>
<feature type="compositionally biased region" description="Gly residues" evidence="1">
    <location>
        <begin position="10"/>
        <end position="20"/>
    </location>
</feature>
<reference evidence="3" key="1">
    <citation type="submission" date="2024-07" db="EMBL/GenBank/DDBJ databases">
        <authorList>
            <person name="Yu S.T."/>
        </authorList>
    </citation>
    <scope>NUCLEOTIDE SEQUENCE</scope>
    <source>
        <strain evidence="3">R39</strain>
    </source>
</reference>
<protein>
    <recommendedName>
        <fullName evidence="4">PH domain-containing protein</fullName>
    </recommendedName>
</protein>
<dbReference type="EMBL" id="CP163441">
    <property type="protein sequence ID" value="XDQ48094.1"/>
    <property type="molecule type" value="Genomic_DNA"/>
</dbReference>
<keyword evidence="2" id="KW-0812">Transmembrane</keyword>
<evidence type="ECO:0000256" key="2">
    <source>
        <dbReference type="SAM" id="Phobius"/>
    </source>
</evidence>
<feature type="transmembrane region" description="Helical" evidence="2">
    <location>
        <begin position="35"/>
        <end position="52"/>
    </location>
</feature>
<keyword evidence="2" id="KW-1133">Transmembrane helix</keyword>
<feature type="region of interest" description="Disordered" evidence="1">
    <location>
        <begin position="1"/>
        <end position="25"/>
    </location>
</feature>
<feature type="transmembrane region" description="Helical" evidence="2">
    <location>
        <begin position="64"/>
        <end position="81"/>
    </location>
</feature>
<proteinExistence type="predicted"/>
<dbReference type="RefSeq" id="WP_369226925.1">
    <property type="nucleotide sequence ID" value="NZ_CP163441.1"/>
</dbReference>
<organism evidence="3">
    <name type="scientific">Streptomyces sp. R39</name>
    <dbReference type="NCBI Taxonomy" id="3238631"/>
    <lineage>
        <taxon>Bacteria</taxon>
        <taxon>Bacillati</taxon>
        <taxon>Actinomycetota</taxon>
        <taxon>Actinomycetes</taxon>
        <taxon>Kitasatosporales</taxon>
        <taxon>Streptomycetaceae</taxon>
        <taxon>Streptomyces</taxon>
    </lineage>
</organism>
<evidence type="ECO:0000313" key="3">
    <source>
        <dbReference type="EMBL" id="XDQ48094.1"/>
    </source>
</evidence>
<evidence type="ECO:0000256" key="1">
    <source>
        <dbReference type="SAM" id="MobiDB-lite"/>
    </source>
</evidence>
<dbReference type="AlphaFoldDB" id="A0AB39R507"/>
<name>A0AB39R507_9ACTN</name>